<keyword evidence="6" id="KW-0238">DNA-binding</keyword>
<dbReference type="RefSeq" id="WP_232183375.1">
    <property type="nucleotide sequence ID" value="NZ_JAIOAP010000001.1"/>
</dbReference>
<evidence type="ECO:0000259" key="9">
    <source>
        <dbReference type="PROSITE" id="PS01124"/>
    </source>
</evidence>
<organism evidence="11 12">
    <name type="scientific">Cohnella silvisoli</name>
    <dbReference type="NCBI Taxonomy" id="2873699"/>
    <lineage>
        <taxon>Bacteria</taxon>
        <taxon>Bacillati</taxon>
        <taxon>Bacillota</taxon>
        <taxon>Bacilli</taxon>
        <taxon>Bacillales</taxon>
        <taxon>Paenibacillaceae</taxon>
        <taxon>Cohnella</taxon>
    </lineage>
</organism>
<dbReference type="PROSITE" id="PS50110">
    <property type="entry name" value="RESPONSE_REGULATORY"/>
    <property type="match status" value="1"/>
</dbReference>
<dbReference type="InterPro" id="IPR018060">
    <property type="entry name" value="HTH_AraC"/>
</dbReference>
<feature type="domain" description="HTH araC/xylS-type" evidence="9">
    <location>
        <begin position="448"/>
        <end position="545"/>
    </location>
</feature>
<dbReference type="InterPro" id="IPR051552">
    <property type="entry name" value="HptR"/>
</dbReference>
<dbReference type="SMART" id="SM00342">
    <property type="entry name" value="HTH_ARAC"/>
    <property type="match status" value="1"/>
</dbReference>
<keyword evidence="3 8" id="KW-0597">Phosphoprotein</keyword>
<evidence type="ECO:0000256" key="6">
    <source>
        <dbReference type="ARBA" id="ARBA00023125"/>
    </source>
</evidence>
<keyword evidence="7" id="KW-0804">Transcription</keyword>
<comment type="caution">
    <text evidence="11">The sequence shown here is derived from an EMBL/GenBank/DDBJ whole genome shotgun (WGS) entry which is preliminary data.</text>
</comment>
<evidence type="ECO:0000256" key="7">
    <source>
        <dbReference type="ARBA" id="ARBA00023163"/>
    </source>
</evidence>
<keyword evidence="5" id="KW-0805">Transcription regulation</keyword>
<dbReference type="Gene3D" id="1.10.10.60">
    <property type="entry name" value="Homeodomain-like"/>
    <property type="match status" value="2"/>
</dbReference>
<evidence type="ECO:0000256" key="8">
    <source>
        <dbReference type="PROSITE-ProRule" id="PRU00169"/>
    </source>
</evidence>
<evidence type="ECO:0000256" key="1">
    <source>
        <dbReference type="ARBA" id="ARBA00004496"/>
    </source>
</evidence>
<dbReference type="CDD" id="cd17536">
    <property type="entry name" value="REC_YesN-like"/>
    <property type="match status" value="1"/>
</dbReference>
<dbReference type="EMBL" id="JASKHM010000001">
    <property type="protein sequence ID" value="MEQ4480806.1"/>
    <property type="molecule type" value="Genomic_DNA"/>
</dbReference>
<feature type="domain" description="Response regulatory" evidence="10">
    <location>
        <begin position="3"/>
        <end position="120"/>
    </location>
</feature>
<evidence type="ECO:0000256" key="3">
    <source>
        <dbReference type="ARBA" id="ARBA00022553"/>
    </source>
</evidence>
<dbReference type="PROSITE" id="PS00041">
    <property type="entry name" value="HTH_ARAC_FAMILY_1"/>
    <property type="match status" value="1"/>
</dbReference>
<keyword evidence="12" id="KW-1185">Reference proteome</keyword>
<dbReference type="SUPFAM" id="SSF46689">
    <property type="entry name" value="Homeodomain-like"/>
    <property type="match status" value="2"/>
</dbReference>
<evidence type="ECO:0000313" key="11">
    <source>
        <dbReference type="EMBL" id="MEQ4480806.1"/>
    </source>
</evidence>
<feature type="modified residue" description="4-aspartylphosphate" evidence="8">
    <location>
        <position position="55"/>
    </location>
</feature>
<dbReference type="InterPro" id="IPR001789">
    <property type="entry name" value="Sig_transdc_resp-reg_receiver"/>
</dbReference>
<sequence length="545" mass="63447">MFQLMIVDDEPSVREGIALTVPWGQLDVEVVYQAASGYEALELMKQHSIDIVITDIRMPGMSGLELIHAILNTWTGTRCIILSGHAEFQYAQEAIRSQTMDYLVKPIRTEELIETVRGVQQKLRQEWEQVSSVQQTMSKLYQHRPFMRSKLLSDILNGHYISRAFLEEQMAFLEIPFAEGDEIAMMIIRLEEEFVNYDENSLHLLEYAVCNITEEIFGKHFKLWYYKDAHDFLVFSIKFDAADKSDLLMEDRLADKGKQQLIERLAAQLQKNVQTYLRGRISLMISQWGCFPRDVRELYETSISTMRTRIGSDQGYFFTMMDEPKKLKVNSLDELYRTPTLLHLLEAGKWIDAENKLLRISGEINERFSDSREHLMEAFYVIYATFSNMAHQNGQQLAQLIPNEYRMVGKAEDLRSGNQLTLWSLRVLSRLKEDMAIHTKSARTTILDQVREYVERHLAEDVSLIAIADHVHLHPVYLSKVFKSETGETLTDYLHQLKMSKAAHLLKQSDLKIYEIAAQVGYESTYFMKVFKRHFSVTPQEYRES</sequence>
<evidence type="ECO:0000256" key="4">
    <source>
        <dbReference type="ARBA" id="ARBA00023012"/>
    </source>
</evidence>
<dbReference type="PANTHER" id="PTHR42713">
    <property type="entry name" value="HISTIDINE KINASE-RELATED"/>
    <property type="match status" value="1"/>
</dbReference>
<comment type="subcellular location">
    <subcellularLocation>
        <location evidence="1">Cytoplasm</location>
    </subcellularLocation>
</comment>
<name>A0ABV1KME2_9BACL</name>
<dbReference type="Proteomes" id="UP001493487">
    <property type="component" value="Unassembled WGS sequence"/>
</dbReference>
<dbReference type="InterPro" id="IPR018062">
    <property type="entry name" value="HTH_AraC-typ_CS"/>
</dbReference>
<dbReference type="PANTHER" id="PTHR42713:SF3">
    <property type="entry name" value="TRANSCRIPTIONAL REGULATORY PROTEIN HPTR"/>
    <property type="match status" value="1"/>
</dbReference>
<evidence type="ECO:0000313" key="12">
    <source>
        <dbReference type="Proteomes" id="UP001493487"/>
    </source>
</evidence>
<gene>
    <name evidence="11" type="ORF">QJS35_00215</name>
</gene>
<accession>A0ABV1KME2</accession>
<protein>
    <submittedName>
        <fullName evidence="11">Response regulator</fullName>
    </submittedName>
</protein>
<dbReference type="InterPro" id="IPR009057">
    <property type="entry name" value="Homeodomain-like_sf"/>
</dbReference>
<proteinExistence type="predicted"/>
<dbReference type="Pfam" id="PF00072">
    <property type="entry name" value="Response_reg"/>
    <property type="match status" value="1"/>
</dbReference>
<dbReference type="SMART" id="SM00448">
    <property type="entry name" value="REC"/>
    <property type="match status" value="1"/>
</dbReference>
<dbReference type="Pfam" id="PF12833">
    <property type="entry name" value="HTH_18"/>
    <property type="match status" value="1"/>
</dbReference>
<reference evidence="11 12" key="1">
    <citation type="journal article" date="2023" name="Genome Announc.">
        <title>Pan-Genome Analyses of the Genus Cohnella and Proposal of the Novel Species Cohnella silvisoli sp. nov., Isolated from Forest Soil.</title>
        <authorList>
            <person name="Wang C."/>
            <person name="Mao L."/>
            <person name="Bao G."/>
            <person name="Zhu H."/>
        </authorList>
    </citation>
    <scope>NUCLEOTIDE SEQUENCE [LARGE SCALE GENOMIC DNA]</scope>
    <source>
        <strain evidence="11 12">NL03-T5-1</strain>
    </source>
</reference>
<keyword evidence="4" id="KW-0902">Two-component regulatory system</keyword>
<keyword evidence="2" id="KW-0963">Cytoplasm</keyword>
<dbReference type="SUPFAM" id="SSF52172">
    <property type="entry name" value="CheY-like"/>
    <property type="match status" value="1"/>
</dbReference>
<evidence type="ECO:0000259" key="10">
    <source>
        <dbReference type="PROSITE" id="PS50110"/>
    </source>
</evidence>
<dbReference type="InterPro" id="IPR011006">
    <property type="entry name" value="CheY-like_superfamily"/>
</dbReference>
<dbReference type="PROSITE" id="PS01124">
    <property type="entry name" value="HTH_ARAC_FAMILY_2"/>
    <property type="match status" value="1"/>
</dbReference>
<evidence type="ECO:0000256" key="5">
    <source>
        <dbReference type="ARBA" id="ARBA00023015"/>
    </source>
</evidence>
<evidence type="ECO:0000256" key="2">
    <source>
        <dbReference type="ARBA" id="ARBA00022490"/>
    </source>
</evidence>
<dbReference type="Gene3D" id="3.40.50.2300">
    <property type="match status" value="1"/>
</dbReference>